<accession>A0A165J6B3</accession>
<dbReference type="EMBL" id="KV423923">
    <property type="protein sequence ID" value="KZT61431.1"/>
    <property type="molecule type" value="Genomic_DNA"/>
</dbReference>
<dbReference type="GO" id="GO:0005886">
    <property type="term" value="C:plasma membrane"/>
    <property type="evidence" value="ECO:0007669"/>
    <property type="project" value="TreeGrafter"/>
</dbReference>
<evidence type="ECO:0008006" key="8">
    <source>
        <dbReference type="Google" id="ProtNLM"/>
    </source>
</evidence>
<keyword evidence="2 5" id="KW-0812">Transmembrane</keyword>
<evidence type="ECO:0000256" key="3">
    <source>
        <dbReference type="ARBA" id="ARBA00022989"/>
    </source>
</evidence>
<gene>
    <name evidence="6" type="ORF">CALCODRAFT_9894</name>
</gene>
<dbReference type="PANTHER" id="PTHR23502:SF7">
    <property type="entry name" value="DRUG_PROTON ANTIPORTER YHK8-RELATED"/>
    <property type="match status" value="1"/>
</dbReference>
<evidence type="ECO:0000256" key="2">
    <source>
        <dbReference type="ARBA" id="ARBA00022692"/>
    </source>
</evidence>
<dbReference type="GO" id="GO:0022857">
    <property type="term" value="F:transmembrane transporter activity"/>
    <property type="evidence" value="ECO:0007669"/>
    <property type="project" value="TreeGrafter"/>
</dbReference>
<evidence type="ECO:0000313" key="7">
    <source>
        <dbReference type="Proteomes" id="UP000076842"/>
    </source>
</evidence>
<protein>
    <recommendedName>
        <fullName evidence="8">MFS general substrate transporter</fullName>
    </recommendedName>
</protein>
<name>A0A165J6B3_9BASI</name>
<reference evidence="6 7" key="1">
    <citation type="journal article" date="2016" name="Mol. Biol. Evol.">
        <title>Comparative Genomics of Early-Diverging Mushroom-Forming Fungi Provides Insights into the Origins of Lignocellulose Decay Capabilities.</title>
        <authorList>
            <person name="Nagy L.G."/>
            <person name="Riley R."/>
            <person name="Tritt A."/>
            <person name="Adam C."/>
            <person name="Daum C."/>
            <person name="Floudas D."/>
            <person name="Sun H."/>
            <person name="Yadav J.S."/>
            <person name="Pangilinan J."/>
            <person name="Larsson K.H."/>
            <person name="Matsuura K."/>
            <person name="Barry K."/>
            <person name="Labutti K."/>
            <person name="Kuo R."/>
            <person name="Ohm R.A."/>
            <person name="Bhattacharya S.S."/>
            <person name="Shirouzu T."/>
            <person name="Yoshinaga Y."/>
            <person name="Martin F.M."/>
            <person name="Grigoriev I.V."/>
            <person name="Hibbett D.S."/>
        </authorList>
    </citation>
    <scope>NUCLEOTIDE SEQUENCE [LARGE SCALE GENOMIC DNA]</scope>
    <source>
        <strain evidence="6 7">HHB12733</strain>
    </source>
</reference>
<dbReference type="Gene3D" id="1.20.1250.20">
    <property type="entry name" value="MFS general substrate transporter like domains"/>
    <property type="match status" value="1"/>
</dbReference>
<feature type="transmembrane region" description="Helical" evidence="5">
    <location>
        <begin position="175"/>
        <end position="191"/>
    </location>
</feature>
<sequence>MEKSDKCILRSVIAACYTPFELLIHDPMALLLNLWTSILRGILYLFFNAFPIVFREHGLTLQQTGLTFLILGTGNLIGTSTQFFISGPPDQPQLEKYHGVPPLETRLFIGMAGGLLVPLSLFWFAFSTYPGVHWIVPVLAGIPFGCGGIWIFTSVFTCLVSTYRPVAASALASNGFLRSVFAAAFPLFSTYM</sequence>
<dbReference type="SUPFAM" id="SSF103473">
    <property type="entry name" value="MFS general substrate transporter"/>
    <property type="match status" value="1"/>
</dbReference>
<proteinExistence type="predicted"/>
<evidence type="ECO:0000256" key="1">
    <source>
        <dbReference type="ARBA" id="ARBA00004141"/>
    </source>
</evidence>
<dbReference type="OrthoDB" id="3561359at2759"/>
<dbReference type="InParanoid" id="A0A165J6B3"/>
<evidence type="ECO:0000313" key="6">
    <source>
        <dbReference type="EMBL" id="KZT61431.1"/>
    </source>
</evidence>
<dbReference type="PANTHER" id="PTHR23502">
    <property type="entry name" value="MAJOR FACILITATOR SUPERFAMILY"/>
    <property type="match status" value="1"/>
</dbReference>
<feature type="transmembrane region" description="Helical" evidence="5">
    <location>
        <begin position="7"/>
        <end position="24"/>
    </location>
</feature>
<dbReference type="InterPro" id="IPR036259">
    <property type="entry name" value="MFS_trans_sf"/>
</dbReference>
<keyword evidence="3 5" id="KW-1133">Transmembrane helix</keyword>
<keyword evidence="7" id="KW-1185">Reference proteome</keyword>
<keyword evidence="4 5" id="KW-0472">Membrane</keyword>
<feature type="transmembrane region" description="Helical" evidence="5">
    <location>
        <begin position="138"/>
        <end position="163"/>
    </location>
</feature>
<evidence type="ECO:0000256" key="4">
    <source>
        <dbReference type="ARBA" id="ARBA00023136"/>
    </source>
</evidence>
<feature type="transmembrane region" description="Helical" evidence="5">
    <location>
        <begin position="105"/>
        <end position="126"/>
    </location>
</feature>
<feature type="transmembrane region" description="Helical" evidence="5">
    <location>
        <begin position="30"/>
        <end position="54"/>
    </location>
</feature>
<feature type="transmembrane region" description="Helical" evidence="5">
    <location>
        <begin position="66"/>
        <end position="85"/>
    </location>
</feature>
<dbReference type="AlphaFoldDB" id="A0A165J6B3"/>
<organism evidence="6 7">
    <name type="scientific">Calocera cornea HHB12733</name>
    <dbReference type="NCBI Taxonomy" id="1353952"/>
    <lineage>
        <taxon>Eukaryota</taxon>
        <taxon>Fungi</taxon>
        <taxon>Dikarya</taxon>
        <taxon>Basidiomycota</taxon>
        <taxon>Agaricomycotina</taxon>
        <taxon>Dacrymycetes</taxon>
        <taxon>Dacrymycetales</taxon>
        <taxon>Dacrymycetaceae</taxon>
        <taxon>Calocera</taxon>
    </lineage>
</organism>
<dbReference type="Proteomes" id="UP000076842">
    <property type="component" value="Unassembled WGS sequence"/>
</dbReference>
<dbReference type="STRING" id="1353952.A0A165J6B3"/>
<evidence type="ECO:0000256" key="5">
    <source>
        <dbReference type="SAM" id="Phobius"/>
    </source>
</evidence>
<comment type="subcellular location">
    <subcellularLocation>
        <location evidence="1">Membrane</location>
        <topology evidence="1">Multi-pass membrane protein</topology>
    </subcellularLocation>
</comment>